<dbReference type="GeneID" id="105267359"/>
<evidence type="ECO:0000256" key="2">
    <source>
        <dbReference type="ARBA" id="ARBA00022980"/>
    </source>
</evidence>
<dbReference type="GO" id="GO:0006412">
    <property type="term" value="P:translation"/>
    <property type="evidence" value="ECO:0007669"/>
    <property type="project" value="InterPro"/>
</dbReference>
<sequence>MATAGLFASTLSRIFSNVKTGCHIQQTRNKWANARMLRDYKRRCVAKEYAPLRVRLLTMKRNNILPREIQDIASKEMLEVPRHAAMCQLTGRCAITSRPRGNLMRWRLSRFVFRRLVDYNQLAGVQRALWG</sequence>
<reference evidence="4" key="1">
    <citation type="submission" date="2015-01" db="EMBL/GenBank/DDBJ databases">
        <title>Transcriptome Assembly of Fopius arisanus.</title>
        <authorList>
            <person name="Geib S."/>
        </authorList>
    </citation>
    <scope>NUCLEOTIDE SEQUENCE</scope>
</reference>
<dbReference type="RefSeq" id="XP_011304458.1">
    <property type="nucleotide sequence ID" value="XM_011306156.1"/>
</dbReference>
<evidence type="ECO:0000313" key="6">
    <source>
        <dbReference type="RefSeq" id="XP_011304458.1"/>
    </source>
</evidence>
<dbReference type="AlphaFoldDB" id="A0A0C9QSW1"/>
<dbReference type="Proteomes" id="UP000694866">
    <property type="component" value="Unplaced"/>
</dbReference>
<dbReference type="GO" id="GO:0003735">
    <property type="term" value="F:structural constituent of ribosome"/>
    <property type="evidence" value="ECO:0007669"/>
    <property type="project" value="InterPro"/>
</dbReference>
<accession>A0A0C9QSW1</accession>
<evidence type="ECO:0000256" key="1">
    <source>
        <dbReference type="ARBA" id="ARBA00009083"/>
    </source>
</evidence>
<dbReference type="EMBL" id="GBYB01003722">
    <property type="protein sequence ID" value="JAG73489.1"/>
    <property type="molecule type" value="Transcribed_RNA"/>
</dbReference>
<dbReference type="Pfam" id="PF00253">
    <property type="entry name" value="Ribosomal_S14"/>
    <property type="match status" value="1"/>
</dbReference>
<organism evidence="4">
    <name type="scientific">Fopius arisanus</name>
    <dbReference type="NCBI Taxonomy" id="64838"/>
    <lineage>
        <taxon>Eukaryota</taxon>
        <taxon>Metazoa</taxon>
        <taxon>Ecdysozoa</taxon>
        <taxon>Arthropoda</taxon>
        <taxon>Hexapoda</taxon>
        <taxon>Insecta</taxon>
        <taxon>Pterygota</taxon>
        <taxon>Neoptera</taxon>
        <taxon>Endopterygota</taxon>
        <taxon>Hymenoptera</taxon>
        <taxon>Apocrita</taxon>
        <taxon>Ichneumonoidea</taxon>
        <taxon>Braconidae</taxon>
        <taxon>Opiinae</taxon>
        <taxon>Fopius</taxon>
    </lineage>
</organism>
<dbReference type="OrthoDB" id="413436at2759"/>
<gene>
    <name evidence="4" type="primary">MRPS14_1</name>
    <name evidence="6" type="synonym">mRpS14</name>
    <name evidence="4" type="ORF">g.9660</name>
</gene>
<dbReference type="KEGG" id="fas:105267359"/>
<keyword evidence="5" id="KW-1185">Reference proteome</keyword>
<dbReference type="Gene3D" id="1.10.287.1480">
    <property type="match status" value="1"/>
</dbReference>
<reference evidence="6" key="2">
    <citation type="submission" date="2025-04" db="UniProtKB">
        <authorList>
            <consortium name="RefSeq"/>
        </authorList>
    </citation>
    <scope>IDENTIFICATION</scope>
    <source>
        <strain evidence="6">USDA-PBARC FA_bdor</strain>
        <tissue evidence="6">Whole organism</tissue>
    </source>
</reference>
<proteinExistence type="inferred from homology"/>
<protein>
    <submittedName>
        <fullName evidence="6">28S ribosomal protein S14, mitochondrial</fullName>
    </submittedName>
    <submittedName>
        <fullName evidence="4">MRPS14_1 protein</fullName>
    </submittedName>
</protein>
<accession>A0A9R1T8J4</accession>
<dbReference type="SUPFAM" id="SSF57716">
    <property type="entry name" value="Glucocorticoid receptor-like (DNA-binding domain)"/>
    <property type="match status" value="1"/>
</dbReference>
<name>A0A0C9QSW1_9HYME</name>
<dbReference type="InterPro" id="IPR001209">
    <property type="entry name" value="Ribosomal_uS14"/>
</dbReference>
<dbReference type="CTD" id="63931"/>
<keyword evidence="2 6" id="KW-0689">Ribosomal protein</keyword>
<dbReference type="PANTHER" id="PTHR19836">
    <property type="entry name" value="30S RIBOSOMAL PROTEIN S14"/>
    <property type="match status" value="1"/>
</dbReference>
<comment type="similarity">
    <text evidence="1">Belongs to the universal ribosomal protein uS14 family.</text>
</comment>
<dbReference type="GO" id="GO:0005763">
    <property type="term" value="C:mitochondrial small ribosomal subunit"/>
    <property type="evidence" value="ECO:0007669"/>
    <property type="project" value="TreeGrafter"/>
</dbReference>
<evidence type="ECO:0000313" key="4">
    <source>
        <dbReference type="EMBL" id="JAG73489.1"/>
    </source>
</evidence>
<keyword evidence="3" id="KW-0687">Ribonucleoprotein</keyword>
<evidence type="ECO:0000313" key="5">
    <source>
        <dbReference type="Proteomes" id="UP000694866"/>
    </source>
</evidence>
<dbReference type="PANTHER" id="PTHR19836:SF19">
    <property type="entry name" value="SMALL RIBOSOMAL SUBUNIT PROTEIN US14M"/>
    <property type="match status" value="1"/>
</dbReference>
<evidence type="ECO:0000256" key="3">
    <source>
        <dbReference type="ARBA" id="ARBA00023274"/>
    </source>
</evidence>